<dbReference type="PANTHER" id="PTHR42709">
    <property type="entry name" value="ALKALINE PHOSPHATASE LIKE PROTEIN"/>
    <property type="match status" value="1"/>
</dbReference>
<dbReference type="InterPro" id="IPR051311">
    <property type="entry name" value="DedA_domain"/>
</dbReference>
<evidence type="ECO:0000259" key="2">
    <source>
        <dbReference type="Pfam" id="PF09335"/>
    </source>
</evidence>
<dbReference type="EMBL" id="NZBU01000009">
    <property type="protein sequence ID" value="MAG22241.1"/>
    <property type="molecule type" value="Genomic_DNA"/>
</dbReference>
<proteinExistence type="predicted"/>
<keyword evidence="1" id="KW-0472">Membrane</keyword>
<keyword evidence="1" id="KW-0812">Transmembrane</keyword>
<dbReference type="Proteomes" id="UP000226592">
    <property type="component" value="Unassembled WGS sequence"/>
</dbReference>
<dbReference type="AlphaFoldDB" id="A0A2D6M1E4"/>
<feature type="transmembrane region" description="Helical" evidence="1">
    <location>
        <begin position="101"/>
        <end position="125"/>
    </location>
</feature>
<organism evidence="3 4">
    <name type="scientific">Candidatus Iainarchaeum sp</name>
    <dbReference type="NCBI Taxonomy" id="3101447"/>
    <lineage>
        <taxon>Archaea</taxon>
        <taxon>Candidatus Iainarchaeota</taxon>
        <taxon>Candidatus Iainarchaeia</taxon>
        <taxon>Candidatus Iainarchaeales</taxon>
        <taxon>Candidatus Iainarchaeaceae</taxon>
        <taxon>Candidatus Iainarchaeum</taxon>
    </lineage>
</organism>
<feature type="domain" description="VTT" evidence="2">
    <location>
        <begin position="36"/>
        <end position="155"/>
    </location>
</feature>
<evidence type="ECO:0000313" key="4">
    <source>
        <dbReference type="Proteomes" id="UP000226592"/>
    </source>
</evidence>
<keyword evidence="1" id="KW-1133">Transmembrane helix</keyword>
<name>A0A2D6M1E4_9ARCH</name>
<feature type="transmembrane region" description="Helical" evidence="1">
    <location>
        <begin position="145"/>
        <end position="166"/>
    </location>
</feature>
<comment type="caution">
    <text evidence="3">The sequence shown here is derived from an EMBL/GenBank/DDBJ whole genome shotgun (WGS) entry which is preliminary data.</text>
</comment>
<evidence type="ECO:0000313" key="3">
    <source>
        <dbReference type="EMBL" id="MAG22241.1"/>
    </source>
</evidence>
<dbReference type="InterPro" id="IPR032816">
    <property type="entry name" value="VTT_dom"/>
</dbReference>
<protein>
    <recommendedName>
        <fullName evidence="2">VTT domain-containing protein</fullName>
    </recommendedName>
</protein>
<dbReference type="Pfam" id="PF09335">
    <property type="entry name" value="VTT_dom"/>
    <property type="match status" value="1"/>
</dbReference>
<sequence length="168" mass="18352">MFELAWLLDFIYGRYGLLGLFFVALVGNATIFLPAPIDLLVFAVGALVDNPVFLLAVVFVTALGAALGEMSAYILGLLGVKTLQKMSEKRVEKIFEIGENLANKGIIIIFFGSFTPFPFDLIGIAAGLVRYDYKKFFVAAFAGKLARYLVIAFAGFLGATWVKGFFLI</sequence>
<evidence type="ECO:0000256" key="1">
    <source>
        <dbReference type="SAM" id="Phobius"/>
    </source>
</evidence>
<reference evidence="4" key="1">
    <citation type="submission" date="2017-09" db="EMBL/GenBank/DDBJ databases">
        <title>The Reconstruction of 2,631 Draft Metagenome-Assembled Genomes from the Global Oceans.</title>
        <authorList>
            <person name="Tully B.J."/>
            <person name="Graham E.D."/>
            <person name="Heidelberg J.F."/>
        </authorList>
    </citation>
    <scope>NUCLEOTIDE SEQUENCE [LARGE SCALE GENOMIC DNA]</scope>
</reference>
<feature type="transmembrane region" description="Helical" evidence="1">
    <location>
        <begin position="12"/>
        <end position="33"/>
    </location>
</feature>
<gene>
    <name evidence="3" type="ORF">CL943_02970</name>
</gene>
<accession>A0A2D6M1E4</accession>